<feature type="transmembrane region" description="Helical" evidence="5">
    <location>
        <begin position="49"/>
        <end position="67"/>
    </location>
</feature>
<organism evidence="7 8">
    <name type="scientific">Pelagibacterium halotolerans (strain DSM 22347 / JCM 15775 / CGMCC 1.7692 / B2)</name>
    <dbReference type="NCBI Taxonomy" id="1082931"/>
    <lineage>
        <taxon>Bacteria</taxon>
        <taxon>Pseudomonadati</taxon>
        <taxon>Pseudomonadota</taxon>
        <taxon>Alphaproteobacteria</taxon>
        <taxon>Hyphomicrobiales</taxon>
        <taxon>Devosiaceae</taxon>
        <taxon>Pelagibacterium</taxon>
    </lineage>
</organism>
<evidence type="ECO:0000256" key="5">
    <source>
        <dbReference type="SAM" id="Phobius"/>
    </source>
</evidence>
<keyword evidence="2 5" id="KW-0812">Transmembrane</keyword>
<dbReference type="eggNOG" id="COG0477">
    <property type="taxonomic scope" value="Bacteria"/>
</dbReference>
<keyword evidence="8" id="KW-1185">Reference proteome</keyword>
<feature type="transmembrane region" description="Helical" evidence="5">
    <location>
        <begin position="199"/>
        <end position="219"/>
    </location>
</feature>
<evidence type="ECO:0000313" key="8">
    <source>
        <dbReference type="Proteomes" id="UP000008850"/>
    </source>
</evidence>
<evidence type="ECO:0000256" key="3">
    <source>
        <dbReference type="ARBA" id="ARBA00022989"/>
    </source>
</evidence>
<dbReference type="Pfam" id="PF07690">
    <property type="entry name" value="MFS_1"/>
    <property type="match status" value="1"/>
</dbReference>
<reference evidence="7 8" key="1">
    <citation type="journal article" date="2012" name="J. Bacteriol.">
        <title>Complete genome sequence of Pelagibacterium halotolerans B2T.</title>
        <authorList>
            <person name="Huo Y.Y."/>
            <person name="Cheng H."/>
            <person name="Han X.F."/>
            <person name="Jiang X.W."/>
            <person name="Sun C."/>
            <person name="Zhang X.Q."/>
            <person name="Zhu X.F."/>
            <person name="Liu Y.F."/>
            <person name="Li P.F."/>
            <person name="Ni P.X."/>
            <person name="Wu M."/>
        </authorList>
    </citation>
    <scope>NUCLEOTIDE SEQUENCE [LARGE SCALE GENOMIC DNA]</scope>
    <source>
        <strain evidence="8">DSM 22347 / JCM 15775 / CGMCC 1.7692 / B2</strain>
    </source>
</reference>
<feature type="transmembrane region" description="Helical" evidence="5">
    <location>
        <begin position="264"/>
        <end position="288"/>
    </location>
</feature>
<dbReference type="STRING" id="1082931.KKY_3851"/>
<dbReference type="InterPro" id="IPR011701">
    <property type="entry name" value="MFS"/>
</dbReference>
<dbReference type="GO" id="GO:0005886">
    <property type="term" value="C:plasma membrane"/>
    <property type="evidence" value="ECO:0007669"/>
    <property type="project" value="TreeGrafter"/>
</dbReference>
<dbReference type="InterPro" id="IPR020846">
    <property type="entry name" value="MFS_dom"/>
</dbReference>
<accession>G4RD83</accession>
<dbReference type="PROSITE" id="PS50850">
    <property type="entry name" value="MFS"/>
    <property type="match status" value="1"/>
</dbReference>
<dbReference type="PANTHER" id="PTHR23501:SF197">
    <property type="entry name" value="COMD"/>
    <property type="match status" value="1"/>
</dbReference>
<feature type="transmembrane region" description="Helical" evidence="5">
    <location>
        <begin position="79"/>
        <end position="104"/>
    </location>
</feature>
<dbReference type="HOGENOM" id="CLU_000960_22_3_5"/>
<feature type="transmembrane region" description="Helical" evidence="5">
    <location>
        <begin position="398"/>
        <end position="419"/>
    </location>
</feature>
<feature type="transmembrane region" description="Helical" evidence="5">
    <location>
        <begin position="329"/>
        <end position="349"/>
    </location>
</feature>
<feature type="transmembrane region" description="Helical" evidence="5">
    <location>
        <begin position="300"/>
        <end position="322"/>
    </location>
</feature>
<name>G4RD83_PELHB</name>
<dbReference type="SUPFAM" id="SSF103473">
    <property type="entry name" value="MFS general substrate transporter"/>
    <property type="match status" value="1"/>
</dbReference>
<feature type="domain" description="Major facilitator superfamily (MFS) profile" evidence="6">
    <location>
        <begin position="13"/>
        <end position="485"/>
    </location>
</feature>
<evidence type="ECO:0000256" key="4">
    <source>
        <dbReference type="ARBA" id="ARBA00023136"/>
    </source>
</evidence>
<dbReference type="EMBL" id="CP003075">
    <property type="protein sequence ID" value="AEQ53833.1"/>
    <property type="molecule type" value="Genomic_DNA"/>
</dbReference>
<feature type="transmembrane region" description="Helical" evidence="5">
    <location>
        <begin position="459"/>
        <end position="480"/>
    </location>
</feature>
<sequence>MNRASRPQKFLSIFPSVALPMYLALLDQTIVAAALPAIAADIGGVDSITWVVLAYLLTATVAAPTYGKLGDMFSKRRMLIMALAVAVCGSVICMCSNSISGLIAGRLVQGLGGGGLMALSHSLLADVVPPRERARFQGVFSSVGMLASTTGPVLGGVMAQAFGWQSIFAVTIPLACLAMVLALRLPAGMNRATGARFDFLGLALLVAVAAPLLVALHNLQSLSGLGLSLALFVVSAFSLVGLHVRERRVAVPFIALDLVLDANVWRCCAIAACHGAGLVSILTFLPLYMGLVFGATGLEIGLALLPVTIGIAFGSTLTGAAISRTGYTARFSCVGLSLASGLMVILAVFPHTTASWLLSAHLAAIAFGLGTAMGAVIITSQLAAGIERIGAVAGLVQLFRSIGAALGTALAGLALFGYVNVSGEMPLETLNVFISQTGDNLDAAIELDRSQAEVISSGFRVLFITIAIFPAFGALLAGSLPMKRLT</sequence>
<gene>
    <name evidence="7" type="ordered locus">KKY_3851</name>
</gene>
<evidence type="ECO:0000259" key="6">
    <source>
        <dbReference type="PROSITE" id="PS50850"/>
    </source>
</evidence>
<feature type="transmembrane region" description="Helical" evidence="5">
    <location>
        <begin position="225"/>
        <end position="244"/>
    </location>
</feature>
<dbReference type="Gene3D" id="1.20.1720.10">
    <property type="entry name" value="Multidrug resistance protein D"/>
    <property type="match status" value="1"/>
</dbReference>
<evidence type="ECO:0000256" key="1">
    <source>
        <dbReference type="ARBA" id="ARBA00004141"/>
    </source>
</evidence>
<keyword evidence="4 5" id="KW-0472">Membrane</keyword>
<dbReference type="Gene3D" id="1.20.1250.20">
    <property type="entry name" value="MFS general substrate transporter like domains"/>
    <property type="match status" value="1"/>
</dbReference>
<evidence type="ECO:0000313" key="7">
    <source>
        <dbReference type="EMBL" id="AEQ53833.1"/>
    </source>
</evidence>
<dbReference type="AlphaFoldDB" id="G4RD83"/>
<feature type="transmembrane region" description="Helical" evidence="5">
    <location>
        <begin position="167"/>
        <end position="187"/>
    </location>
</feature>
<dbReference type="PANTHER" id="PTHR23501">
    <property type="entry name" value="MAJOR FACILITATOR SUPERFAMILY"/>
    <property type="match status" value="1"/>
</dbReference>
<protein>
    <submittedName>
        <fullName evidence="7">Major facilitator superfamily MFS_1</fullName>
    </submittedName>
</protein>
<dbReference type="GO" id="GO:0022857">
    <property type="term" value="F:transmembrane transporter activity"/>
    <property type="evidence" value="ECO:0007669"/>
    <property type="project" value="InterPro"/>
</dbReference>
<proteinExistence type="predicted"/>
<dbReference type="KEGG" id="phl:KKY_3851"/>
<evidence type="ECO:0000256" key="2">
    <source>
        <dbReference type="ARBA" id="ARBA00022692"/>
    </source>
</evidence>
<dbReference type="InterPro" id="IPR036259">
    <property type="entry name" value="MFS_trans_sf"/>
</dbReference>
<comment type="subcellular location">
    <subcellularLocation>
        <location evidence="1">Membrane</location>
        <topology evidence="1">Multi-pass membrane protein</topology>
    </subcellularLocation>
</comment>
<keyword evidence="3 5" id="KW-1133">Transmembrane helix</keyword>
<dbReference type="Proteomes" id="UP000008850">
    <property type="component" value="Chromosome"/>
</dbReference>
<feature type="transmembrane region" description="Helical" evidence="5">
    <location>
        <begin position="361"/>
        <end position="386"/>
    </location>
</feature>